<dbReference type="Gene3D" id="1.25.40.10">
    <property type="entry name" value="Tetratricopeptide repeat domain"/>
    <property type="match status" value="2"/>
</dbReference>
<dbReference type="AlphaFoldDB" id="A0A699YTU1"/>
<sequence>MVQADDLCTRLRSLVHSCLSRHLYTGAIFYADKLATISKQSSADVFLLAQVRVACTQLTQMLSMHTSPIWGALQAYFVAKQYRRALALIQNTGLTNCDPRCRYLAARCLAKCKEWEECLVLLGEETEPDEACDKEPEHILGSTLSLNASICLLRAQAYQALDNRGRAVHWYRTALHSDAYCYEAFIALVEVSVGERRRGCLAESGTQQQS</sequence>
<evidence type="ECO:0000256" key="4">
    <source>
        <dbReference type="ARBA" id="ARBA00022786"/>
    </source>
</evidence>
<evidence type="ECO:0000313" key="8">
    <source>
        <dbReference type="Proteomes" id="UP000485058"/>
    </source>
</evidence>
<dbReference type="PANTHER" id="PTHR12558">
    <property type="entry name" value="CELL DIVISION CYCLE 16,23,27"/>
    <property type="match status" value="1"/>
</dbReference>
<dbReference type="GO" id="GO:0016567">
    <property type="term" value="P:protein ubiquitination"/>
    <property type="evidence" value="ECO:0007669"/>
    <property type="project" value="TreeGrafter"/>
</dbReference>
<dbReference type="GO" id="GO:0051301">
    <property type="term" value="P:cell division"/>
    <property type="evidence" value="ECO:0007669"/>
    <property type="project" value="UniProtKB-KW"/>
</dbReference>
<dbReference type="GO" id="GO:0031145">
    <property type="term" value="P:anaphase-promoting complex-dependent catabolic process"/>
    <property type="evidence" value="ECO:0007669"/>
    <property type="project" value="TreeGrafter"/>
</dbReference>
<comment type="caution">
    <text evidence="7">The sequence shown here is derived from an EMBL/GenBank/DDBJ whole genome shotgun (WGS) entry which is preliminary data.</text>
</comment>
<dbReference type="EMBL" id="BLLF01000041">
    <property type="protein sequence ID" value="GFH06482.1"/>
    <property type="molecule type" value="Genomic_DNA"/>
</dbReference>
<gene>
    <name evidence="7" type="ORF">HaLaN_01124</name>
</gene>
<keyword evidence="5" id="KW-0802">TPR repeat</keyword>
<keyword evidence="2" id="KW-0677">Repeat</keyword>
<dbReference type="GO" id="GO:0045842">
    <property type="term" value="P:positive regulation of mitotic metaphase/anaphase transition"/>
    <property type="evidence" value="ECO:0007669"/>
    <property type="project" value="TreeGrafter"/>
</dbReference>
<keyword evidence="1" id="KW-0132">Cell division</keyword>
<keyword evidence="3" id="KW-0498">Mitosis</keyword>
<evidence type="ECO:0000256" key="1">
    <source>
        <dbReference type="ARBA" id="ARBA00022618"/>
    </source>
</evidence>
<evidence type="ECO:0000256" key="6">
    <source>
        <dbReference type="ARBA" id="ARBA00023306"/>
    </source>
</evidence>
<evidence type="ECO:0000313" key="7">
    <source>
        <dbReference type="EMBL" id="GFH06482.1"/>
    </source>
</evidence>
<evidence type="ECO:0000256" key="2">
    <source>
        <dbReference type="ARBA" id="ARBA00022737"/>
    </source>
</evidence>
<dbReference type="GO" id="GO:0005680">
    <property type="term" value="C:anaphase-promoting complex"/>
    <property type="evidence" value="ECO:0007669"/>
    <property type="project" value="TreeGrafter"/>
</dbReference>
<keyword evidence="8" id="KW-1185">Reference proteome</keyword>
<evidence type="ECO:0000256" key="3">
    <source>
        <dbReference type="ARBA" id="ARBA00022776"/>
    </source>
</evidence>
<dbReference type="InterPro" id="IPR011990">
    <property type="entry name" value="TPR-like_helical_dom_sf"/>
</dbReference>
<accession>A0A699YTU1</accession>
<dbReference type="Proteomes" id="UP000485058">
    <property type="component" value="Unassembled WGS sequence"/>
</dbReference>
<dbReference type="PANTHER" id="PTHR12558:SF9">
    <property type="entry name" value="CELL DIVISION CYCLE PROTEIN 16 HOMOLOG"/>
    <property type="match status" value="1"/>
</dbReference>
<dbReference type="GO" id="GO:0005737">
    <property type="term" value="C:cytoplasm"/>
    <property type="evidence" value="ECO:0007669"/>
    <property type="project" value="TreeGrafter"/>
</dbReference>
<organism evidence="7 8">
    <name type="scientific">Haematococcus lacustris</name>
    <name type="common">Green alga</name>
    <name type="synonym">Haematococcus pluvialis</name>
    <dbReference type="NCBI Taxonomy" id="44745"/>
    <lineage>
        <taxon>Eukaryota</taxon>
        <taxon>Viridiplantae</taxon>
        <taxon>Chlorophyta</taxon>
        <taxon>core chlorophytes</taxon>
        <taxon>Chlorophyceae</taxon>
        <taxon>CS clade</taxon>
        <taxon>Chlamydomonadales</taxon>
        <taxon>Haematococcaceae</taxon>
        <taxon>Haematococcus</taxon>
    </lineage>
</organism>
<evidence type="ECO:0000256" key="5">
    <source>
        <dbReference type="ARBA" id="ARBA00022803"/>
    </source>
</evidence>
<proteinExistence type="predicted"/>
<protein>
    <submittedName>
        <fullName evidence="7">TPR-like protein</fullName>
    </submittedName>
</protein>
<dbReference type="SUPFAM" id="SSF48452">
    <property type="entry name" value="TPR-like"/>
    <property type="match status" value="1"/>
</dbReference>
<dbReference type="Pfam" id="PF12895">
    <property type="entry name" value="ANAPC3"/>
    <property type="match status" value="1"/>
</dbReference>
<keyword evidence="4" id="KW-0833">Ubl conjugation pathway</keyword>
<name>A0A699YTU1_HAELA</name>
<keyword evidence="6" id="KW-0131">Cell cycle</keyword>
<reference evidence="7 8" key="1">
    <citation type="submission" date="2020-02" db="EMBL/GenBank/DDBJ databases">
        <title>Draft genome sequence of Haematococcus lacustris strain NIES-144.</title>
        <authorList>
            <person name="Morimoto D."/>
            <person name="Nakagawa S."/>
            <person name="Yoshida T."/>
            <person name="Sawayama S."/>
        </authorList>
    </citation>
    <scope>NUCLEOTIDE SEQUENCE [LARGE SCALE GENOMIC DNA]</scope>
    <source>
        <strain evidence="7 8">NIES-144</strain>
    </source>
</reference>